<evidence type="ECO:0000313" key="1">
    <source>
        <dbReference type="EMBL" id="PSR56253.1"/>
    </source>
</evidence>
<accession>A0A2T2YL61</accession>
<gene>
    <name evidence="1" type="ORF">AHMF7605_23505</name>
</gene>
<reference evidence="1 2" key="1">
    <citation type="submission" date="2018-03" db="EMBL/GenBank/DDBJ databases">
        <title>Adhaeribacter sp. HMF7605 Genome sequencing and assembly.</title>
        <authorList>
            <person name="Kang H."/>
            <person name="Kang J."/>
            <person name="Cha I."/>
            <person name="Kim H."/>
            <person name="Joh K."/>
        </authorList>
    </citation>
    <scope>NUCLEOTIDE SEQUENCE [LARGE SCALE GENOMIC DNA]</scope>
    <source>
        <strain evidence="1 2">HMF7605</strain>
    </source>
</reference>
<dbReference type="AlphaFoldDB" id="A0A2T2YL61"/>
<organism evidence="1 2">
    <name type="scientific">Adhaeribacter arboris</name>
    <dbReference type="NCBI Taxonomy" id="2072846"/>
    <lineage>
        <taxon>Bacteria</taxon>
        <taxon>Pseudomonadati</taxon>
        <taxon>Bacteroidota</taxon>
        <taxon>Cytophagia</taxon>
        <taxon>Cytophagales</taxon>
        <taxon>Hymenobacteraceae</taxon>
        <taxon>Adhaeribacter</taxon>
    </lineage>
</organism>
<keyword evidence="2" id="KW-1185">Reference proteome</keyword>
<name>A0A2T2YL61_9BACT</name>
<protein>
    <submittedName>
        <fullName evidence="1">Uncharacterized protein</fullName>
    </submittedName>
</protein>
<comment type="caution">
    <text evidence="1">The sequence shown here is derived from an EMBL/GenBank/DDBJ whole genome shotgun (WGS) entry which is preliminary data.</text>
</comment>
<dbReference type="Proteomes" id="UP000240357">
    <property type="component" value="Unassembled WGS sequence"/>
</dbReference>
<proteinExistence type="predicted"/>
<evidence type="ECO:0000313" key="2">
    <source>
        <dbReference type="Proteomes" id="UP000240357"/>
    </source>
</evidence>
<dbReference type="EMBL" id="PYFT01000001">
    <property type="protein sequence ID" value="PSR56253.1"/>
    <property type="molecule type" value="Genomic_DNA"/>
</dbReference>
<sequence length="60" mass="6999">MAIYSLNSTLINIHNQERLTSEYQKNQETFSNFHLEGRFVDLYKLLILTLLETIIPVKSG</sequence>